<sequence>MQPLLPKLKYDQRFDEAFKHVFGKIVVCPDLTACKKNAKQYNVRAYTLDGDNASR</sequence>
<dbReference type="GO" id="GO:0005524">
    <property type="term" value="F:ATP binding"/>
    <property type="evidence" value="ECO:0007669"/>
    <property type="project" value="InterPro"/>
</dbReference>
<dbReference type="AlphaFoldDB" id="M2VBP1"/>
<dbReference type="PANTHER" id="PTHR43977">
    <property type="entry name" value="STRUCTURAL MAINTENANCE OF CHROMOSOMES PROTEIN 3"/>
    <property type="match status" value="1"/>
</dbReference>
<dbReference type="GO" id="GO:0051276">
    <property type="term" value="P:chromosome organization"/>
    <property type="evidence" value="ECO:0007669"/>
    <property type="project" value="InterPro"/>
</dbReference>
<gene>
    <name evidence="2" type="ORF">COCHEDRAFT_1018744</name>
</gene>
<dbReference type="Gene3D" id="3.30.70.1620">
    <property type="match status" value="1"/>
</dbReference>
<dbReference type="OrthoDB" id="431497at2759"/>
<dbReference type="STRING" id="701091.M2VBP1"/>
<evidence type="ECO:0000313" key="2">
    <source>
        <dbReference type="EMBL" id="EMD97118.1"/>
    </source>
</evidence>
<dbReference type="HOGENOM" id="CLU_3055893_0_0_1"/>
<dbReference type="InterPro" id="IPR010935">
    <property type="entry name" value="SMC_hinge"/>
</dbReference>
<dbReference type="Proteomes" id="UP000016936">
    <property type="component" value="Unassembled WGS sequence"/>
</dbReference>
<evidence type="ECO:0000259" key="1">
    <source>
        <dbReference type="Pfam" id="PF06470"/>
    </source>
</evidence>
<feature type="domain" description="SMC hinge" evidence="1">
    <location>
        <begin position="2"/>
        <end position="36"/>
    </location>
</feature>
<accession>M2VBP1</accession>
<feature type="non-terminal residue" evidence="2">
    <location>
        <position position="55"/>
    </location>
</feature>
<protein>
    <recommendedName>
        <fullName evidence="1">SMC hinge domain-containing protein</fullName>
    </recommendedName>
</protein>
<dbReference type="GO" id="GO:0007059">
    <property type="term" value="P:chromosome segregation"/>
    <property type="evidence" value="ECO:0007669"/>
    <property type="project" value="UniProtKB-ARBA"/>
</dbReference>
<dbReference type="Pfam" id="PF06470">
    <property type="entry name" value="SMC_hinge"/>
    <property type="match status" value="1"/>
</dbReference>
<dbReference type="GO" id="GO:0005694">
    <property type="term" value="C:chromosome"/>
    <property type="evidence" value="ECO:0007669"/>
    <property type="project" value="InterPro"/>
</dbReference>
<organism evidence="2 3">
    <name type="scientific">Cochliobolus heterostrophus (strain C5 / ATCC 48332 / race O)</name>
    <name type="common">Southern corn leaf blight fungus</name>
    <name type="synonym">Bipolaris maydis</name>
    <dbReference type="NCBI Taxonomy" id="701091"/>
    <lineage>
        <taxon>Eukaryota</taxon>
        <taxon>Fungi</taxon>
        <taxon>Dikarya</taxon>
        <taxon>Ascomycota</taxon>
        <taxon>Pezizomycotina</taxon>
        <taxon>Dothideomycetes</taxon>
        <taxon>Pleosporomycetidae</taxon>
        <taxon>Pleosporales</taxon>
        <taxon>Pleosporineae</taxon>
        <taxon>Pleosporaceae</taxon>
        <taxon>Bipolaris</taxon>
    </lineage>
</organism>
<dbReference type="EMBL" id="KB445569">
    <property type="protein sequence ID" value="EMD97118.1"/>
    <property type="molecule type" value="Genomic_DNA"/>
</dbReference>
<name>M2VBP1_COCH5</name>
<dbReference type="SUPFAM" id="SSF75553">
    <property type="entry name" value="Smc hinge domain"/>
    <property type="match status" value="1"/>
</dbReference>
<proteinExistence type="predicted"/>
<reference evidence="3" key="2">
    <citation type="journal article" date="2013" name="PLoS Genet.">
        <title>Comparative genome structure, secondary metabolite, and effector coding capacity across Cochliobolus pathogens.</title>
        <authorList>
            <person name="Condon B.J."/>
            <person name="Leng Y."/>
            <person name="Wu D."/>
            <person name="Bushley K.E."/>
            <person name="Ohm R.A."/>
            <person name="Otillar R."/>
            <person name="Martin J."/>
            <person name="Schackwitz W."/>
            <person name="Grimwood J."/>
            <person name="MohdZainudin N."/>
            <person name="Xue C."/>
            <person name="Wang R."/>
            <person name="Manning V.A."/>
            <person name="Dhillon B."/>
            <person name="Tu Z.J."/>
            <person name="Steffenson B.J."/>
            <person name="Salamov A."/>
            <person name="Sun H."/>
            <person name="Lowry S."/>
            <person name="LaButti K."/>
            <person name="Han J."/>
            <person name="Copeland A."/>
            <person name="Lindquist E."/>
            <person name="Barry K."/>
            <person name="Schmutz J."/>
            <person name="Baker S.E."/>
            <person name="Ciuffetti L.M."/>
            <person name="Grigoriev I.V."/>
            <person name="Zhong S."/>
            <person name="Turgeon B.G."/>
        </authorList>
    </citation>
    <scope>NUCLEOTIDE SEQUENCE [LARGE SCALE GENOMIC DNA]</scope>
    <source>
        <strain evidence="3">C5 / ATCC 48332 / race O</strain>
    </source>
</reference>
<dbReference type="InterPro" id="IPR036277">
    <property type="entry name" value="SMC_hinge_sf"/>
</dbReference>
<reference evidence="2 3" key="1">
    <citation type="journal article" date="2012" name="PLoS Pathog.">
        <title>Diverse lifestyles and strategies of plant pathogenesis encoded in the genomes of eighteen Dothideomycetes fungi.</title>
        <authorList>
            <person name="Ohm R.A."/>
            <person name="Feau N."/>
            <person name="Henrissat B."/>
            <person name="Schoch C.L."/>
            <person name="Horwitz B.A."/>
            <person name="Barry K.W."/>
            <person name="Condon B.J."/>
            <person name="Copeland A.C."/>
            <person name="Dhillon B."/>
            <person name="Glaser F."/>
            <person name="Hesse C.N."/>
            <person name="Kosti I."/>
            <person name="LaButti K."/>
            <person name="Lindquist E.A."/>
            <person name="Lucas S."/>
            <person name="Salamov A.A."/>
            <person name="Bradshaw R.E."/>
            <person name="Ciuffetti L."/>
            <person name="Hamelin R.C."/>
            <person name="Kema G.H.J."/>
            <person name="Lawrence C."/>
            <person name="Scott J.A."/>
            <person name="Spatafora J.W."/>
            <person name="Turgeon B.G."/>
            <person name="de Wit P.J.G.M."/>
            <person name="Zhong S."/>
            <person name="Goodwin S.B."/>
            <person name="Grigoriev I.V."/>
        </authorList>
    </citation>
    <scope>NUCLEOTIDE SEQUENCE [LARGE SCALE GENOMIC DNA]</scope>
    <source>
        <strain evidence="3">C5 / ATCC 48332 / race O</strain>
    </source>
</reference>
<keyword evidence="3" id="KW-1185">Reference proteome</keyword>
<evidence type="ECO:0000313" key="3">
    <source>
        <dbReference type="Proteomes" id="UP000016936"/>
    </source>
</evidence>